<name>A0A7X9P195_9BACT</name>
<dbReference type="PANTHER" id="PTHR43115">
    <property type="entry name" value="DEHYDROGENASE/REDUCTASE SDR FAMILY MEMBER 11"/>
    <property type="match status" value="1"/>
</dbReference>
<evidence type="ECO:0000256" key="2">
    <source>
        <dbReference type="ARBA" id="ARBA00023002"/>
    </source>
</evidence>
<dbReference type="InterPro" id="IPR020904">
    <property type="entry name" value="Sc_DH/Rdtase_CS"/>
</dbReference>
<evidence type="ECO:0000256" key="1">
    <source>
        <dbReference type="ARBA" id="ARBA00006484"/>
    </source>
</evidence>
<evidence type="ECO:0000313" key="4">
    <source>
        <dbReference type="EMBL" id="NME67704.1"/>
    </source>
</evidence>
<dbReference type="PROSITE" id="PS00061">
    <property type="entry name" value="ADH_SHORT"/>
    <property type="match status" value="1"/>
</dbReference>
<protein>
    <submittedName>
        <fullName evidence="4">SDR family oxidoreductase</fullName>
    </submittedName>
</protein>
<evidence type="ECO:0000313" key="5">
    <source>
        <dbReference type="Proteomes" id="UP000576082"/>
    </source>
</evidence>
<sequence>MESTNKGLIVITGASSGIGAATAKLFSDNGFPLLLLGRRVKKMEALNLPNTLIKKVDVTNYDAFKSAIAEAESQFGLTEAIVNNAGMMLLGDIAIQDPMEWKKMFDVNIMGVLNGMQIVLPQMRERKGGTIINISSIAGRKTFGNHAAYCGTKFGVHAITENAREEAAADNVRMVTIAPGAVETELLSHTSNQEIKDGYEAWKKEMGNILKAEDIANAIWYAFNQPQGVNVREIVLAATKQQQ</sequence>
<dbReference type="AlphaFoldDB" id="A0A7X9P195"/>
<reference evidence="4 5" key="1">
    <citation type="submission" date="2020-04" db="EMBL/GenBank/DDBJ databases">
        <title>Flammeovirga sp. SR4, a novel species isolated from seawater.</title>
        <authorList>
            <person name="Wang X."/>
        </authorList>
    </citation>
    <scope>NUCLEOTIDE SEQUENCE [LARGE SCALE GENOMIC DNA]</scope>
    <source>
        <strain evidence="4 5">ATCC 23126</strain>
    </source>
</reference>
<accession>A0A7X9P195</accession>
<keyword evidence="2" id="KW-0560">Oxidoreductase</keyword>
<proteinExistence type="inferred from homology"/>
<dbReference type="InterPro" id="IPR036291">
    <property type="entry name" value="NAD(P)-bd_dom_sf"/>
</dbReference>
<dbReference type="Gene3D" id="3.40.50.720">
    <property type="entry name" value="NAD(P)-binding Rossmann-like Domain"/>
    <property type="match status" value="1"/>
</dbReference>
<dbReference type="InterPro" id="IPR002347">
    <property type="entry name" value="SDR_fam"/>
</dbReference>
<dbReference type="PRINTS" id="PR00081">
    <property type="entry name" value="GDHRDH"/>
</dbReference>
<comment type="caution">
    <text evidence="4">The sequence shown here is derived from an EMBL/GenBank/DDBJ whole genome shotgun (WGS) entry which is preliminary data.</text>
</comment>
<dbReference type="Proteomes" id="UP000576082">
    <property type="component" value="Unassembled WGS sequence"/>
</dbReference>
<dbReference type="GO" id="GO:0016616">
    <property type="term" value="F:oxidoreductase activity, acting on the CH-OH group of donors, NAD or NADP as acceptor"/>
    <property type="evidence" value="ECO:0007669"/>
    <property type="project" value="UniProtKB-ARBA"/>
</dbReference>
<keyword evidence="5" id="KW-1185">Reference proteome</keyword>
<organism evidence="4 5">
    <name type="scientific">Flammeovirga aprica JL-4</name>
    <dbReference type="NCBI Taxonomy" id="694437"/>
    <lineage>
        <taxon>Bacteria</taxon>
        <taxon>Pseudomonadati</taxon>
        <taxon>Bacteroidota</taxon>
        <taxon>Cytophagia</taxon>
        <taxon>Cytophagales</taxon>
        <taxon>Flammeovirgaceae</taxon>
        <taxon>Flammeovirga</taxon>
    </lineage>
</organism>
<dbReference type="SUPFAM" id="SSF51735">
    <property type="entry name" value="NAD(P)-binding Rossmann-fold domains"/>
    <property type="match status" value="1"/>
</dbReference>
<evidence type="ECO:0000256" key="3">
    <source>
        <dbReference type="RuleBase" id="RU000363"/>
    </source>
</evidence>
<dbReference type="PANTHER" id="PTHR43115:SF4">
    <property type="entry name" value="DEHYDROGENASE_REDUCTASE SDR FAMILY MEMBER 11"/>
    <property type="match status" value="1"/>
</dbReference>
<dbReference type="EMBL" id="JABANE010000013">
    <property type="protein sequence ID" value="NME67704.1"/>
    <property type="molecule type" value="Genomic_DNA"/>
</dbReference>
<comment type="similarity">
    <text evidence="1 3">Belongs to the short-chain dehydrogenases/reductases (SDR) family.</text>
</comment>
<dbReference type="Pfam" id="PF00106">
    <property type="entry name" value="adh_short"/>
    <property type="match status" value="1"/>
</dbReference>
<dbReference type="FunFam" id="3.40.50.720:FF:000047">
    <property type="entry name" value="NADP-dependent L-serine/L-allo-threonine dehydrogenase"/>
    <property type="match status" value="1"/>
</dbReference>
<dbReference type="PRINTS" id="PR00080">
    <property type="entry name" value="SDRFAMILY"/>
</dbReference>
<gene>
    <name evidence="4" type="ORF">HHU12_06975</name>
</gene>
<dbReference type="RefSeq" id="WP_169656031.1">
    <property type="nucleotide sequence ID" value="NZ_JABANE010000013.1"/>
</dbReference>